<evidence type="ECO:0000256" key="3">
    <source>
        <dbReference type="ARBA" id="ARBA00012438"/>
    </source>
</evidence>
<keyword evidence="8" id="KW-0547">Nucleotide-binding</keyword>
<accession>A0A4R5KV19</accession>
<dbReference type="GO" id="GO:0005886">
    <property type="term" value="C:plasma membrane"/>
    <property type="evidence" value="ECO:0007669"/>
    <property type="project" value="UniProtKB-SubCell"/>
</dbReference>
<keyword evidence="12" id="KW-0902">Two-component regulatory system</keyword>
<dbReference type="SMART" id="SM00387">
    <property type="entry name" value="HATPase_c"/>
    <property type="match status" value="1"/>
</dbReference>
<dbReference type="SMART" id="SM00388">
    <property type="entry name" value="HisKA"/>
    <property type="match status" value="1"/>
</dbReference>
<feature type="transmembrane region" description="Helical" evidence="14">
    <location>
        <begin position="67"/>
        <end position="89"/>
    </location>
</feature>
<evidence type="ECO:0000256" key="13">
    <source>
        <dbReference type="ARBA" id="ARBA00023136"/>
    </source>
</evidence>
<dbReference type="SUPFAM" id="SSF55874">
    <property type="entry name" value="ATPase domain of HSP90 chaperone/DNA topoisomerase II/histidine kinase"/>
    <property type="match status" value="1"/>
</dbReference>
<evidence type="ECO:0000256" key="12">
    <source>
        <dbReference type="ARBA" id="ARBA00023012"/>
    </source>
</evidence>
<dbReference type="InterPro" id="IPR003661">
    <property type="entry name" value="HisK_dim/P_dom"/>
</dbReference>
<feature type="transmembrane region" description="Helical" evidence="14">
    <location>
        <begin position="7"/>
        <end position="26"/>
    </location>
</feature>
<dbReference type="RefSeq" id="WP_133226138.1">
    <property type="nucleotide sequence ID" value="NZ_SMRT01000002.1"/>
</dbReference>
<keyword evidence="6" id="KW-0808">Transferase</keyword>
<evidence type="ECO:0000256" key="5">
    <source>
        <dbReference type="ARBA" id="ARBA00022553"/>
    </source>
</evidence>
<feature type="transmembrane region" description="Helical" evidence="14">
    <location>
        <begin position="163"/>
        <end position="183"/>
    </location>
</feature>
<protein>
    <recommendedName>
        <fullName evidence="3">histidine kinase</fullName>
        <ecNumber evidence="3">2.7.13.3</ecNumber>
    </recommendedName>
</protein>
<evidence type="ECO:0000256" key="11">
    <source>
        <dbReference type="ARBA" id="ARBA00022989"/>
    </source>
</evidence>
<dbReference type="Pfam" id="PF02518">
    <property type="entry name" value="HATPase_c"/>
    <property type="match status" value="1"/>
</dbReference>
<keyword evidence="10" id="KW-0067">ATP-binding</keyword>
<keyword evidence="9" id="KW-0418">Kinase</keyword>
<dbReference type="InterPro" id="IPR003594">
    <property type="entry name" value="HATPase_dom"/>
</dbReference>
<keyword evidence="13 14" id="KW-0472">Membrane</keyword>
<name>A0A4R5KV19_9BACL</name>
<dbReference type="GO" id="GO:0005524">
    <property type="term" value="F:ATP binding"/>
    <property type="evidence" value="ECO:0007669"/>
    <property type="project" value="UniProtKB-KW"/>
</dbReference>
<dbReference type="PANTHER" id="PTHR43065:SF46">
    <property type="entry name" value="C4-DICARBOXYLATE TRANSPORT SENSOR PROTEIN DCTB"/>
    <property type="match status" value="1"/>
</dbReference>
<dbReference type="EMBL" id="SMRT01000002">
    <property type="protein sequence ID" value="TDF99586.1"/>
    <property type="molecule type" value="Genomic_DNA"/>
</dbReference>
<dbReference type="Gene3D" id="1.10.287.130">
    <property type="match status" value="1"/>
</dbReference>
<dbReference type="InterPro" id="IPR005467">
    <property type="entry name" value="His_kinase_dom"/>
</dbReference>
<dbReference type="InterPro" id="IPR011620">
    <property type="entry name" value="Sig_transdc_His_kinase_LytS_TM"/>
</dbReference>
<evidence type="ECO:0000256" key="4">
    <source>
        <dbReference type="ARBA" id="ARBA00022475"/>
    </source>
</evidence>
<comment type="caution">
    <text evidence="16">The sequence shown here is derived from an EMBL/GenBank/DDBJ whole genome shotgun (WGS) entry which is preliminary data.</text>
</comment>
<comment type="catalytic activity">
    <reaction evidence="1">
        <text>ATP + protein L-histidine = ADP + protein N-phospho-L-histidine.</text>
        <dbReference type="EC" id="2.7.13.3"/>
    </reaction>
</comment>
<keyword evidence="4" id="KW-1003">Cell membrane</keyword>
<sequence>MLTYFKDFILNIFFIFSPLVFYPYIYKTKSNARLYCSLMYILFAFALVVTMSFPIDLNGLIFDFRSIPLVIGALYGGTFVSALLFFTLILYRDMLGAPHNWYYFFAILPGFILLVLSLKPFQSLKLYPKMFVSILLCTVIKLFAFGLYLSLTGQLTLLTIKPASTLITYLLQACIVGFYVYLLEFLNGHFQMQDEIVKSEKIKMIGEMAASVAHEIRNPLTTVRGFIQLFGNANLEPDKKEIYQKICLDELDRAQLIITDYLTLAKPDPDIVEKINVNGELDYLSNVLLTYANYNRIQVDKTPSENNDLCILGDRYKFRQALINIGKNAIEAMNQGGSLRLKAFLRHDGVVMIISDTGAGMTPEQVKRLGTPFYSTKEKGTGLGTMVSFGIIKKMDGKIEIESEPGKGTTYTLLFPAAE</sequence>
<keyword evidence="5" id="KW-0597">Phosphoprotein</keyword>
<evidence type="ECO:0000256" key="10">
    <source>
        <dbReference type="ARBA" id="ARBA00022840"/>
    </source>
</evidence>
<feature type="transmembrane region" description="Helical" evidence="14">
    <location>
        <begin position="130"/>
        <end position="151"/>
    </location>
</feature>
<dbReference type="InterPro" id="IPR036890">
    <property type="entry name" value="HATPase_C_sf"/>
</dbReference>
<dbReference type="EC" id="2.7.13.3" evidence="3"/>
<keyword evidence="7 14" id="KW-0812">Transmembrane</keyword>
<evidence type="ECO:0000256" key="9">
    <source>
        <dbReference type="ARBA" id="ARBA00022777"/>
    </source>
</evidence>
<evidence type="ECO:0000313" key="17">
    <source>
        <dbReference type="Proteomes" id="UP000295636"/>
    </source>
</evidence>
<dbReference type="InterPro" id="IPR004358">
    <property type="entry name" value="Sig_transdc_His_kin-like_C"/>
</dbReference>
<keyword evidence="17" id="KW-1185">Reference proteome</keyword>
<dbReference type="PANTHER" id="PTHR43065">
    <property type="entry name" value="SENSOR HISTIDINE KINASE"/>
    <property type="match status" value="1"/>
</dbReference>
<evidence type="ECO:0000313" key="16">
    <source>
        <dbReference type="EMBL" id="TDF99586.1"/>
    </source>
</evidence>
<dbReference type="OrthoDB" id="9815750at2"/>
<dbReference type="GO" id="GO:0071555">
    <property type="term" value="P:cell wall organization"/>
    <property type="evidence" value="ECO:0007669"/>
    <property type="project" value="InterPro"/>
</dbReference>
<evidence type="ECO:0000256" key="6">
    <source>
        <dbReference type="ARBA" id="ARBA00022679"/>
    </source>
</evidence>
<dbReference type="CDD" id="cd00082">
    <property type="entry name" value="HisKA"/>
    <property type="match status" value="1"/>
</dbReference>
<gene>
    <name evidence="16" type="ORF">E1757_07050</name>
</gene>
<comment type="subcellular location">
    <subcellularLocation>
        <location evidence="2">Cell membrane</location>
        <topology evidence="2">Multi-pass membrane protein</topology>
    </subcellularLocation>
</comment>
<evidence type="ECO:0000256" key="8">
    <source>
        <dbReference type="ARBA" id="ARBA00022741"/>
    </source>
</evidence>
<dbReference type="GO" id="GO:0000155">
    <property type="term" value="F:phosphorelay sensor kinase activity"/>
    <property type="evidence" value="ECO:0007669"/>
    <property type="project" value="InterPro"/>
</dbReference>
<evidence type="ECO:0000259" key="15">
    <source>
        <dbReference type="PROSITE" id="PS50109"/>
    </source>
</evidence>
<evidence type="ECO:0000256" key="7">
    <source>
        <dbReference type="ARBA" id="ARBA00022692"/>
    </source>
</evidence>
<feature type="domain" description="Histidine kinase" evidence="15">
    <location>
        <begin position="211"/>
        <end position="419"/>
    </location>
</feature>
<reference evidence="16 17" key="1">
    <citation type="submission" date="2019-03" db="EMBL/GenBank/DDBJ databases">
        <title>This is whole genome sequence of Paenibacillus sp MS74 strain.</title>
        <authorList>
            <person name="Trinh H.N."/>
        </authorList>
    </citation>
    <scope>NUCLEOTIDE SEQUENCE [LARGE SCALE GENOMIC DNA]</scope>
    <source>
        <strain evidence="16 17">MS74</strain>
    </source>
</reference>
<feature type="transmembrane region" description="Helical" evidence="14">
    <location>
        <begin position="101"/>
        <end position="118"/>
    </location>
</feature>
<dbReference type="Proteomes" id="UP000295636">
    <property type="component" value="Unassembled WGS sequence"/>
</dbReference>
<dbReference type="InterPro" id="IPR036097">
    <property type="entry name" value="HisK_dim/P_sf"/>
</dbReference>
<evidence type="ECO:0000256" key="2">
    <source>
        <dbReference type="ARBA" id="ARBA00004651"/>
    </source>
</evidence>
<dbReference type="SUPFAM" id="SSF47384">
    <property type="entry name" value="Homodimeric domain of signal transducing histidine kinase"/>
    <property type="match status" value="1"/>
</dbReference>
<keyword evidence="11 14" id="KW-1133">Transmembrane helix</keyword>
<feature type="transmembrane region" description="Helical" evidence="14">
    <location>
        <begin position="32"/>
        <end position="55"/>
    </location>
</feature>
<dbReference type="AlphaFoldDB" id="A0A4R5KV19"/>
<proteinExistence type="predicted"/>
<evidence type="ECO:0000256" key="14">
    <source>
        <dbReference type="SAM" id="Phobius"/>
    </source>
</evidence>
<dbReference type="Gene3D" id="3.30.565.10">
    <property type="entry name" value="Histidine kinase-like ATPase, C-terminal domain"/>
    <property type="match status" value="1"/>
</dbReference>
<organism evidence="16 17">
    <name type="scientific">Paenibacillus piri</name>
    <dbReference type="NCBI Taxonomy" id="2547395"/>
    <lineage>
        <taxon>Bacteria</taxon>
        <taxon>Bacillati</taxon>
        <taxon>Bacillota</taxon>
        <taxon>Bacilli</taxon>
        <taxon>Bacillales</taxon>
        <taxon>Paenibacillaceae</taxon>
        <taxon>Paenibacillus</taxon>
    </lineage>
</organism>
<dbReference type="PROSITE" id="PS50109">
    <property type="entry name" value="HIS_KIN"/>
    <property type="match status" value="1"/>
</dbReference>
<evidence type="ECO:0000256" key="1">
    <source>
        <dbReference type="ARBA" id="ARBA00000085"/>
    </source>
</evidence>
<dbReference type="PRINTS" id="PR00344">
    <property type="entry name" value="BCTRLSENSOR"/>
</dbReference>
<dbReference type="Pfam" id="PF07694">
    <property type="entry name" value="5TM-5TMR_LYT"/>
    <property type="match status" value="1"/>
</dbReference>
<dbReference type="Pfam" id="PF00512">
    <property type="entry name" value="HisKA"/>
    <property type="match status" value="1"/>
</dbReference>